<feature type="transmembrane region" description="Helical" evidence="7">
    <location>
        <begin position="255"/>
        <end position="277"/>
    </location>
</feature>
<feature type="transmembrane region" description="Helical" evidence="7">
    <location>
        <begin position="527"/>
        <end position="548"/>
    </location>
</feature>
<feature type="transmembrane region" description="Helical" evidence="7">
    <location>
        <begin position="158"/>
        <end position="182"/>
    </location>
</feature>
<keyword evidence="10" id="KW-1185">Reference proteome</keyword>
<keyword evidence="3 7" id="KW-0812">Transmembrane</keyword>
<dbReference type="EMBL" id="VFLP01000055">
    <property type="protein sequence ID" value="TRX90427.1"/>
    <property type="molecule type" value="Genomic_DNA"/>
</dbReference>
<evidence type="ECO:0000256" key="2">
    <source>
        <dbReference type="ARBA" id="ARBA00022448"/>
    </source>
</evidence>
<evidence type="ECO:0000256" key="5">
    <source>
        <dbReference type="ARBA" id="ARBA00023136"/>
    </source>
</evidence>
<evidence type="ECO:0000256" key="3">
    <source>
        <dbReference type="ARBA" id="ARBA00022692"/>
    </source>
</evidence>
<dbReference type="Gene3D" id="1.20.1250.20">
    <property type="entry name" value="MFS general substrate transporter like domains"/>
    <property type="match status" value="2"/>
</dbReference>
<gene>
    <name evidence="9" type="ORF">FHL15_008596</name>
</gene>
<feature type="transmembrane region" description="Helical" evidence="7">
    <location>
        <begin position="289"/>
        <end position="307"/>
    </location>
</feature>
<feature type="transmembrane region" description="Helical" evidence="7">
    <location>
        <begin position="102"/>
        <end position="121"/>
    </location>
</feature>
<evidence type="ECO:0000256" key="4">
    <source>
        <dbReference type="ARBA" id="ARBA00022989"/>
    </source>
</evidence>
<dbReference type="PANTHER" id="PTHR23501">
    <property type="entry name" value="MAJOR FACILITATOR SUPERFAMILY"/>
    <property type="match status" value="1"/>
</dbReference>
<feature type="transmembrane region" description="Helical" evidence="7">
    <location>
        <begin position="133"/>
        <end position="152"/>
    </location>
</feature>
<dbReference type="OrthoDB" id="3437016at2759"/>
<feature type="transmembrane region" description="Helical" evidence="7">
    <location>
        <begin position="327"/>
        <end position="350"/>
    </location>
</feature>
<dbReference type="PANTHER" id="PTHR23501:SF191">
    <property type="entry name" value="VACUOLAR BASIC AMINO ACID TRANSPORTER 4"/>
    <property type="match status" value="1"/>
</dbReference>
<proteinExistence type="predicted"/>
<comment type="subcellular location">
    <subcellularLocation>
        <location evidence="1">Endomembrane system</location>
        <topology evidence="1">Multi-pass membrane protein</topology>
    </subcellularLocation>
</comment>
<name>A0A553HR50_9PEZI</name>
<evidence type="ECO:0000256" key="6">
    <source>
        <dbReference type="SAM" id="MobiDB-lite"/>
    </source>
</evidence>
<sequence>MAQLKGANSSLSSPQSNADLERNRAANERTPLIQPNGHENGSTAGSGTQEDETTVINQKLPFRKLVIISLTVCMGVFLGAIDSTIIATLTAPISNDFHSLRLLSWLASAYLISNAVCQPISGRLTDIFGRGPGLIFSHVFFSAGNLICGFAANEYQMIVGRVVAGIGGGGLMSIATFVASDLAPLRKRGVAQGILNLFFGSGAILGGVIGGLFNDHTQLGWRLAFLIQAPPSLLAAVAVYFFVRIPPKQSSKSYLARIDFLGALLIASFLVLLLMGLNTGGNILPWTHPLPLAAIASSIVAFALFSWWESKAVQPIIPVRLLVDRTVLSACLSNFFCTMVQFSIMFYVPLYLQVRGFTATRVGLIILFAPLGSAISSFGAGIIMNKTGRYVALGIASGFVMLAGVIILQLHNQTTPSWLTALLFFLSGLGYASMLTTTLLACIAAVEHGQQAVITSATYLARSVGSALGVTISSAVYQNVLNAKLWEKFINYPGAAEEIARIRNDMSELQHLPEGWYEGAIQSFMEAFHAVFMTMLAMSIIALVYISLMKQHTLHSTMERDRR</sequence>
<evidence type="ECO:0000313" key="9">
    <source>
        <dbReference type="EMBL" id="TRX90427.1"/>
    </source>
</evidence>
<dbReference type="PROSITE" id="PS50850">
    <property type="entry name" value="MFS"/>
    <property type="match status" value="1"/>
</dbReference>
<dbReference type="InterPro" id="IPR036259">
    <property type="entry name" value="MFS_trans_sf"/>
</dbReference>
<feature type="transmembrane region" description="Helical" evidence="7">
    <location>
        <begin position="219"/>
        <end position="243"/>
    </location>
</feature>
<protein>
    <recommendedName>
        <fullName evidence="8">Major facilitator superfamily (MFS) profile domain-containing protein</fullName>
    </recommendedName>
</protein>
<dbReference type="GO" id="GO:0012505">
    <property type="term" value="C:endomembrane system"/>
    <property type="evidence" value="ECO:0007669"/>
    <property type="project" value="UniProtKB-SubCell"/>
</dbReference>
<reference evidence="10" key="1">
    <citation type="submission" date="2019-06" db="EMBL/GenBank/DDBJ databases">
        <title>Draft genome sequence of the griseofulvin-producing fungus Xylaria cubensis strain G536.</title>
        <authorList>
            <person name="Mead M.E."/>
            <person name="Raja H.A."/>
            <person name="Steenwyk J.L."/>
            <person name="Knowles S.L."/>
            <person name="Oberlies N.H."/>
            <person name="Rokas A."/>
        </authorList>
    </citation>
    <scope>NUCLEOTIDE SEQUENCE [LARGE SCALE GENOMIC DNA]</scope>
    <source>
        <strain evidence="10">G536</strain>
    </source>
</reference>
<feature type="region of interest" description="Disordered" evidence="6">
    <location>
        <begin position="1"/>
        <end position="52"/>
    </location>
</feature>
<feature type="transmembrane region" description="Helical" evidence="7">
    <location>
        <begin position="194"/>
        <end position="213"/>
    </location>
</feature>
<feature type="transmembrane region" description="Helical" evidence="7">
    <location>
        <begin position="65"/>
        <end position="90"/>
    </location>
</feature>
<organism evidence="9 10">
    <name type="scientific">Xylaria flabelliformis</name>
    <dbReference type="NCBI Taxonomy" id="2512241"/>
    <lineage>
        <taxon>Eukaryota</taxon>
        <taxon>Fungi</taxon>
        <taxon>Dikarya</taxon>
        <taxon>Ascomycota</taxon>
        <taxon>Pezizomycotina</taxon>
        <taxon>Sordariomycetes</taxon>
        <taxon>Xylariomycetidae</taxon>
        <taxon>Xylariales</taxon>
        <taxon>Xylariaceae</taxon>
        <taxon>Xylaria</taxon>
    </lineage>
</organism>
<dbReference type="AlphaFoldDB" id="A0A553HR50"/>
<dbReference type="GO" id="GO:0015174">
    <property type="term" value="F:basic amino acid transmembrane transporter activity"/>
    <property type="evidence" value="ECO:0007669"/>
    <property type="project" value="TreeGrafter"/>
</dbReference>
<keyword evidence="2" id="KW-0813">Transport</keyword>
<dbReference type="GO" id="GO:0000329">
    <property type="term" value="C:fungal-type vacuole membrane"/>
    <property type="evidence" value="ECO:0007669"/>
    <property type="project" value="TreeGrafter"/>
</dbReference>
<evidence type="ECO:0000259" key="8">
    <source>
        <dbReference type="PROSITE" id="PS50850"/>
    </source>
</evidence>
<dbReference type="InterPro" id="IPR011701">
    <property type="entry name" value="MFS"/>
</dbReference>
<dbReference type="SUPFAM" id="SSF103473">
    <property type="entry name" value="MFS general substrate transporter"/>
    <property type="match status" value="1"/>
</dbReference>
<feature type="compositionally biased region" description="Polar residues" evidence="6">
    <location>
        <begin position="37"/>
        <end position="48"/>
    </location>
</feature>
<comment type="caution">
    <text evidence="9">The sequence shown here is derived from an EMBL/GenBank/DDBJ whole genome shotgun (WGS) entry which is preliminary data.</text>
</comment>
<feature type="transmembrane region" description="Helical" evidence="7">
    <location>
        <begin position="459"/>
        <end position="477"/>
    </location>
</feature>
<keyword evidence="5 7" id="KW-0472">Membrane</keyword>
<dbReference type="CDD" id="cd17502">
    <property type="entry name" value="MFS_Azr1_MDR_like"/>
    <property type="match status" value="1"/>
</dbReference>
<dbReference type="Pfam" id="PF07690">
    <property type="entry name" value="MFS_1"/>
    <property type="match status" value="1"/>
</dbReference>
<feature type="transmembrane region" description="Helical" evidence="7">
    <location>
        <begin position="390"/>
        <end position="410"/>
    </location>
</feature>
<accession>A0A553HR50</accession>
<feature type="domain" description="Major facilitator superfamily (MFS) profile" evidence="8">
    <location>
        <begin position="68"/>
        <end position="554"/>
    </location>
</feature>
<evidence type="ECO:0000313" key="10">
    <source>
        <dbReference type="Proteomes" id="UP000319160"/>
    </source>
</evidence>
<keyword evidence="4 7" id="KW-1133">Transmembrane helix</keyword>
<feature type="transmembrane region" description="Helical" evidence="7">
    <location>
        <begin position="422"/>
        <end position="447"/>
    </location>
</feature>
<evidence type="ECO:0000256" key="1">
    <source>
        <dbReference type="ARBA" id="ARBA00004127"/>
    </source>
</evidence>
<evidence type="ECO:0000256" key="7">
    <source>
        <dbReference type="SAM" id="Phobius"/>
    </source>
</evidence>
<feature type="transmembrane region" description="Helical" evidence="7">
    <location>
        <begin position="362"/>
        <end position="383"/>
    </location>
</feature>
<dbReference type="InterPro" id="IPR020846">
    <property type="entry name" value="MFS_dom"/>
</dbReference>
<dbReference type="Proteomes" id="UP000319160">
    <property type="component" value="Unassembled WGS sequence"/>
</dbReference>
<feature type="compositionally biased region" description="Polar residues" evidence="6">
    <location>
        <begin position="1"/>
        <end position="18"/>
    </location>
</feature>